<dbReference type="GO" id="GO:0005576">
    <property type="term" value="C:extracellular region"/>
    <property type="evidence" value="ECO:0007669"/>
    <property type="project" value="UniProtKB-SubCell"/>
</dbReference>
<dbReference type="EMBL" id="QGNW01000534">
    <property type="protein sequence ID" value="RVW68451.1"/>
    <property type="molecule type" value="Genomic_DNA"/>
</dbReference>
<dbReference type="CDD" id="cd23509">
    <property type="entry name" value="Gnk2-like"/>
    <property type="match status" value="1"/>
</dbReference>
<dbReference type="Gene3D" id="3.30.430.20">
    <property type="entry name" value="Gnk2 domain, C-X8-C-X2-C motif"/>
    <property type="match status" value="1"/>
</dbReference>
<comment type="caution">
    <text evidence="7">The sequence shown here is derived from an EMBL/GenBank/DDBJ whole genome shotgun (WGS) entry which is preliminary data.</text>
</comment>
<keyword evidence="7" id="KW-0675">Receptor</keyword>
<organism evidence="7 8">
    <name type="scientific">Vitis vinifera</name>
    <name type="common">Grape</name>
    <dbReference type="NCBI Taxonomy" id="29760"/>
    <lineage>
        <taxon>Eukaryota</taxon>
        <taxon>Viridiplantae</taxon>
        <taxon>Streptophyta</taxon>
        <taxon>Embryophyta</taxon>
        <taxon>Tracheophyta</taxon>
        <taxon>Spermatophyta</taxon>
        <taxon>Magnoliopsida</taxon>
        <taxon>eudicotyledons</taxon>
        <taxon>Gunneridae</taxon>
        <taxon>Pentapetalae</taxon>
        <taxon>rosids</taxon>
        <taxon>Vitales</taxon>
        <taxon>Vitaceae</taxon>
        <taxon>Viteae</taxon>
        <taxon>Vitis</taxon>
    </lineage>
</organism>
<keyword evidence="2" id="KW-0964">Secreted</keyword>
<proteinExistence type="inferred from homology"/>
<gene>
    <name evidence="7" type="primary">CRK25_1</name>
    <name evidence="7" type="ORF">CK203_058362</name>
</gene>
<evidence type="ECO:0000313" key="7">
    <source>
        <dbReference type="EMBL" id="RVW68451.1"/>
    </source>
</evidence>
<accession>A0A438G8G8</accession>
<dbReference type="InterPro" id="IPR002902">
    <property type="entry name" value="GNK2"/>
</dbReference>
<dbReference type="PANTHER" id="PTHR32411">
    <property type="entry name" value="CYSTEINE-RICH REPEAT SECRETORY PROTEIN 38-RELATED"/>
    <property type="match status" value="1"/>
</dbReference>
<protein>
    <submittedName>
        <fullName evidence="7">Cysteine-rich receptor-like protein kinase 25</fullName>
    </submittedName>
</protein>
<dbReference type="PROSITE" id="PS51473">
    <property type="entry name" value="GNK2"/>
    <property type="match status" value="1"/>
</dbReference>
<sequence length="140" mass="15531">MQHMEQDSIMSHIAVILIQSMAVSCVEEMLQQMFAWIVWKQQLGKSDYVVLNRKGSLLDLFNKVLNEIMISLASLVAFDPSRHMFGTKEANISTYQTLYCLAQCTLDLSGRSCSSCLADSVAYLHTCCGGKKGGRVLQAS</sequence>
<dbReference type="Proteomes" id="UP000288805">
    <property type="component" value="Unassembled WGS sequence"/>
</dbReference>
<evidence type="ECO:0000256" key="1">
    <source>
        <dbReference type="ARBA" id="ARBA00004613"/>
    </source>
</evidence>
<dbReference type="GO" id="GO:0016301">
    <property type="term" value="F:kinase activity"/>
    <property type="evidence" value="ECO:0007669"/>
    <property type="project" value="UniProtKB-KW"/>
</dbReference>
<evidence type="ECO:0000256" key="4">
    <source>
        <dbReference type="ARBA" id="ARBA00022737"/>
    </source>
</evidence>
<evidence type="ECO:0000256" key="5">
    <source>
        <dbReference type="ARBA" id="ARBA00038515"/>
    </source>
</evidence>
<feature type="domain" description="Gnk2-homologous" evidence="6">
    <location>
        <begin position="43"/>
        <end position="140"/>
    </location>
</feature>
<dbReference type="Pfam" id="PF01657">
    <property type="entry name" value="Stress-antifung"/>
    <property type="match status" value="1"/>
</dbReference>
<evidence type="ECO:0000256" key="3">
    <source>
        <dbReference type="ARBA" id="ARBA00022729"/>
    </source>
</evidence>
<evidence type="ECO:0000256" key="2">
    <source>
        <dbReference type="ARBA" id="ARBA00022525"/>
    </source>
</evidence>
<keyword evidence="7" id="KW-0808">Transferase</keyword>
<comment type="similarity">
    <text evidence="5">Belongs to the cysteine-rich repeat secretory protein family.</text>
</comment>
<evidence type="ECO:0000313" key="8">
    <source>
        <dbReference type="Proteomes" id="UP000288805"/>
    </source>
</evidence>
<keyword evidence="4" id="KW-0677">Repeat</keyword>
<evidence type="ECO:0000259" key="6">
    <source>
        <dbReference type="PROSITE" id="PS51473"/>
    </source>
</evidence>
<keyword evidence="3" id="KW-0732">Signal</keyword>
<reference evidence="7 8" key="1">
    <citation type="journal article" date="2018" name="PLoS Genet.">
        <title>Population sequencing reveals clonal diversity and ancestral inbreeding in the grapevine cultivar Chardonnay.</title>
        <authorList>
            <person name="Roach M.J."/>
            <person name="Johnson D.L."/>
            <person name="Bohlmann J."/>
            <person name="van Vuuren H.J."/>
            <person name="Jones S.J."/>
            <person name="Pretorius I.S."/>
            <person name="Schmidt S.A."/>
            <person name="Borneman A.R."/>
        </authorList>
    </citation>
    <scope>NUCLEOTIDE SEQUENCE [LARGE SCALE GENOMIC DNA]</scope>
    <source>
        <strain evidence="8">cv. Chardonnay</strain>
        <tissue evidence="7">Leaf</tissue>
    </source>
</reference>
<dbReference type="InterPro" id="IPR038408">
    <property type="entry name" value="GNK2_sf"/>
</dbReference>
<keyword evidence="7" id="KW-0418">Kinase</keyword>
<name>A0A438G8G8_VITVI</name>
<dbReference type="AlphaFoldDB" id="A0A438G8G8"/>
<comment type="subcellular location">
    <subcellularLocation>
        <location evidence="1">Secreted</location>
    </subcellularLocation>
</comment>
<dbReference type="InterPro" id="IPR050581">
    <property type="entry name" value="CRR_secretory_protein"/>
</dbReference>